<feature type="signal peptide" evidence="1">
    <location>
        <begin position="1"/>
        <end position="16"/>
    </location>
</feature>
<organism evidence="3 4">
    <name type="scientific">Erwinia sorbitola</name>
    <dbReference type="NCBI Taxonomy" id="2681984"/>
    <lineage>
        <taxon>Bacteria</taxon>
        <taxon>Pseudomonadati</taxon>
        <taxon>Pseudomonadota</taxon>
        <taxon>Gammaproteobacteria</taxon>
        <taxon>Enterobacterales</taxon>
        <taxon>Erwiniaceae</taxon>
        <taxon>Erwinia</taxon>
    </lineage>
</organism>
<evidence type="ECO:0008006" key="6">
    <source>
        <dbReference type="Google" id="ProtNLM"/>
    </source>
</evidence>
<dbReference type="KEGG" id="erwi:GN242_11580"/>
<dbReference type="AlphaFoldDB" id="A0A6I6ENG7"/>
<feature type="chain" id="PRO_5044633495" description="Shiga toxin A subunit" evidence="1">
    <location>
        <begin position="17"/>
        <end position="145"/>
    </location>
</feature>
<accession>A0A6I6ENG7</accession>
<evidence type="ECO:0000313" key="3">
    <source>
        <dbReference type="EMBL" id="QGU87826.1"/>
    </source>
</evidence>
<name>A0A6I6ENG7_9GAMM</name>
<dbReference type="Proteomes" id="UP000480164">
    <property type="component" value="Unassembled WGS sequence"/>
</dbReference>
<dbReference type="RefSeq" id="WP_154750950.1">
    <property type="nucleotide sequence ID" value="NZ_CP046509.1"/>
</dbReference>
<sequence>MKFLILLILFPLVSYADKYNTSCTGTQNVPAVTAYNYMTDKLGIPVKEIDESKTKVRFIDRQTITPLKGKMIVETMMKGPHVVSDQMAREILTDIYIKMRVYVLTIKVDFESFSGKKNSFIVSSYINDDECSVGDGGLIMLNRGF</sequence>
<evidence type="ECO:0000256" key="1">
    <source>
        <dbReference type="SAM" id="SignalP"/>
    </source>
</evidence>
<dbReference type="EMBL" id="WLZX01000001">
    <property type="protein sequence ID" value="MTD25616.1"/>
    <property type="molecule type" value="Genomic_DNA"/>
</dbReference>
<keyword evidence="1" id="KW-0732">Signal</keyword>
<evidence type="ECO:0000313" key="4">
    <source>
        <dbReference type="Proteomes" id="UP000424752"/>
    </source>
</evidence>
<gene>
    <name evidence="2" type="ORF">GK011_01470</name>
    <name evidence="3" type="ORF">GN242_11580</name>
</gene>
<evidence type="ECO:0000313" key="5">
    <source>
        <dbReference type="Proteomes" id="UP000480164"/>
    </source>
</evidence>
<keyword evidence="5" id="KW-1185">Reference proteome</keyword>
<dbReference type="EMBL" id="CP046509">
    <property type="protein sequence ID" value="QGU87826.1"/>
    <property type="molecule type" value="Genomic_DNA"/>
</dbReference>
<proteinExistence type="predicted"/>
<protein>
    <recommendedName>
        <fullName evidence="6">Shiga toxin A subunit</fullName>
    </recommendedName>
</protein>
<reference evidence="2 5" key="1">
    <citation type="submission" date="2019-11" db="EMBL/GenBank/DDBJ databases">
        <title>Erwinia sp. nov., isolated from feces of birds in Tibet plateau of China.</title>
        <authorList>
            <person name="Ge Y."/>
        </authorList>
    </citation>
    <scope>NUCLEOTIDE SEQUENCE [LARGE SCALE GENOMIC DNA]</scope>
    <source>
        <strain evidence="2 5">J316</strain>
    </source>
</reference>
<dbReference type="Proteomes" id="UP000424752">
    <property type="component" value="Chromosome"/>
</dbReference>
<evidence type="ECO:0000313" key="2">
    <source>
        <dbReference type="EMBL" id="MTD25616.1"/>
    </source>
</evidence>
<reference evidence="3 4" key="2">
    <citation type="submission" date="2019-12" db="EMBL/GenBank/DDBJ databases">
        <title>Erwinia sp. nov., isolated from droppings of birds in the Qinghai-Tiebt plateau of China.</title>
        <authorList>
            <person name="Ge Y."/>
        </authorList>
    </citation>
    <scope>NUCLEOTIDE SEQUENCE [LARGE SCALE GENOMIC DNA]</scope>
    <source>
        <strain evidence="3 4">J780</strain>
    </source>
</reference>
<accession>A0A6L6GJ92</accession>